<dbReference type="EMBL" id="DS652022">
    <property type="protein sequence ID" value="EEC02544.1"/>
    <property type="molecule type" value="Genomic_DNA"/>
</dbReference>
<dbReference type="PaxDb" id="6945-B7P7H2"/>
<gene>
    <name evidence="1" type="ORF">IscW_ISCW002198</name>
</gene>
<keyword evidence="3" id="KW-1185">Reference proteome</keyword>
<evidence type="ECO:0000313" key="1">
    <source>
        <dbReference type="EMBL" id="EEC02544.1"/>
    </source>
</evidence>
<dbReference type="VEuPathDB" id="VectorBase:ISCP_031259"/>
<dbReference type="EMBL" id="ABJB010248055">
    <property type="status" value="NOT_ANNOTATED_CDS"/>
    <property type="molecule type" value="Genomic_DNA"/>
</dbReference>
<dbReference type="InParanoid" id="B7P7H2"/>
<proteinExistence type="predicted"/>
<evidence type="ECO:0000313" key="2">
    <source>
        <dbReference type="EnsemblMetazoa" id="ISCW002198-PA"/>
    </source>
</evidence>
<protein>
    <submittedName>
        <fullName evidence="1 2">Secreted protein, putative</fullName>
    </submittedName>
</protein>
<dbReference type="HOGENOM" id="CLU_115109_0_0_1"/>
<organism>
    <name type="scientific">Ixodes scapularis</name>
    <name type="common">Black-legged tick</name>
    <name type="synonym">Deer tick</name>
    <dbReference type="NCBI Taxonomy" id="6945"/>
    <lineage>
        <taxon>Eukaryota</taxon>
        <taxon>Metazoa</taxon>
        <taxon>Ecdysozoa</taxon>
        <taxon>Arthropoda</taxon>
        <taxon>Chelicerata</taxon>
        <taxon>Arachnida</taxon>
        <taxon>Acari</taxon>
        <taxon>Parasitiformes</taxon>
        <taxon>Ixodida</taxon>
        <taxon>Ixodoidea</taxon>
        <taxon>Ixodidae</taxon>
        <taxon>Ixodinae</taxon>
        <taxon>Ixodes</taxon>
    </lineage>
</organism>
<reference evidence="1 3" key="1">
    <citation type="submission" date="2008-03" db="EMBL/GenBank/DDBJ databases">
        <title>Annotation of Ixodes scapularis.</title>
        <authorList>
            <consortium name="Ixodes scapularis Genome Project Consortium"/>
            <person name="Caler E."/>
            <person name="Hannick L.I."/>
            <person name="Bidwell S."/>
            <person name="Joardar V."/>
            <person name="Thiagarajan M."/>
            <person name="Amedeo P."/>
            <person name="Galinsky K.J."/>
            <person name="Schobel S."/>
            <person name="Inman J."/>
            <person name="Hostetler J."/>
            <person name="Miller J."/>
            <person name="Hammond M."/>
            <person name="Megy K."/>
            <person name="Lawson D."/>
            <person name="Kodira C."/>
            <person name="Sutton G."/>
            <person name="Meyer J."/>
            <person name="Hill C.A."/>
            <person name="Birren B."/>
            <person name="Nene V."/>
            <person name="Collins F."/>
            <person name="Alarcon-Chaidez F."/>
            <person name="Wikel S."/>
            <person name="Strausberg R."/>
        </authorList>
    </citation>
    <scope>NUCLEOTIDE SEQUENCE [LARGE SCALE GENOMIC DNA]</scope>
    <source>
        <strain evidence="3">Wikel</strain>
        <strain evidence="1">Wikel colony</strain>
    </source>
</reference>
<evidence type="ECO:0000313" key="3">
    <source>
        <dbReference type="Proteomes" id="UP000001555"/>
    </source>
</evidence>
<dbReference type="EnsemblMetazoa" id="ISCW002198-RA">
    <property type="protein sequence ID" value="ISCW002198-PA"/>
    <property type="gene ID" value="ISCW002198"/>
</dbReference>
<dbReference type="AlphaFoldDB" id="B7P7H2"/>
<reference evidence="2" key="2">
    <citation type="submission" date="2020-05" db="UniProtKB">
        <authorList>
            <consortium name="EnsemblMetazoa"/>
        </authorList>
    </citation>
    <scope>IDENTIFICATION</scope>
    <source>
        <strain evidence="2">wikel</strain>
    </source>
</reference>
<accession>B7P7H2</accession>
<dbReference type="Proteomes" id="UP000001555">
    <property type="component" value="Unassembled WGS sequence"/>
</dbReference>
<sequence length="246" mass="26926">MYGQSIASTLTDGRLRSDILEAPDALGIFNLASSRIMAPLLGALVTILCISAASSREIVKLERCDVPDKALLDQKLDKLFSQLPEEYVVPSTGGDFLIPKAIFLGSTTIRGLDRLEPDRPYKTYCRGQEKITLFSLRSRSPMRVSIPWSLCSGHNGTVVSRAGTVRYEGELVTSKSADGGTSSRIENLSTVQLESYDVGFRGAGNTVDTAVNIIGHMFSGPVRFYWTEETNRNVRRALSDALEAEQ</sequence>
<dbReference type="VEuPathDB" id="VectorBase:ISCW002198"/>
<dbReference type="OrthoDB" id="6496849at2759"/>
<dbReference type="VEuPathDB" id="VectorBase:ISCI002198"/>
<name>B7P7H2_IXOSC</name>